<sequence length="133" mass="14396">MKILKKLLPIVIILAVLITTFMPAQPVLADSTLFESYTTGDDYNSTIYEDLWRAQTFTPSTAHTVTSVKLLIYGKDNPGDFTVSIKATDGSGHPTGEDLCYGTINGNDLPDTKTWTEITLGAGTSLSAETKYA</sequence>
<evidence type="ECO:0000313" key="1">
    <source>
        <dbReference type="EMBL" id="GAJ10547.1"/>
    </source>
</evidence>
<comment type="caution">
    <text evidence="1">The sequence shown here is derived from an EMBL/GenBank/DDBJ whole genome shotgun (WGS) entry which is preliminary data.</text>
</comment>
<proteinExistence type="predicted"/>
<reference evidence="1" key="1">
    <citation type="journal article" date="2014" name="Front. Microbiol.">
        <title>High frequency of phylogenetically diverse reductive dehalogenase-homologous genes in deep subseafloor sedimentary metagenomes.</title>
        <authorList>
            <person name="Kawai M."/>
            <person name="Futagami T."/>
            <person name="Toyoda A."/>
            <person name="Takaki Y."/>
            <person name="Nishi S."/>
            <person name="Hori S."/>
            <person name="Arai W."/>
            <person name="Tsubouchi T."/>
            <person name="Morono Y."/>
            <person name="Uchiyama I."/>
            <person name="Ito T."/>
            <person name="Fujiyama A."/>
            <person name="Inagaki F."/>
            <person name="Takami H."/>
        </authorList>
    </citation>
    <scope>NUCLEOTIDE SEQUENCE</scope>
    <source>
        <strain evidence="1">Expedition CK06-06</strain>
    </source>
</reference>
<feature type="non-terminal residue" evidence="1">
    <location>
        <position position="133"/>
    </location>
</feature>
<protein>
    <submittedName>
        <fullName evidence="1">Uncharacterized protein</fullName>
    </submittedName>
</protein>
<name>X1V430_9ZZZZ</name>
<gene>
    <name evidence="1" type="ORF">S12H4_41946</name>
</gene>
<organism evidence="1">
    <name type="scientific">marine sediment metagenome</name>
    <dbReference type="NCBI Taxonomy" id="412755"/>
    <lineage>
        <taxon>unclassified sequences</taxon>
        <taxon>metagenomes</taxon>
        <taxon>ecological metagenomes</taxon>
    </lineage>
</organism>
<dbReference type="AlphaFoldDB" id="X1V430"/>
<dbReference type="EMBL" id="BARW01025619">
    <property type="protein sequence ID" value="GAJ10547.1"/>
    <property type="molecule type" value="Genomic_DNA"/>
</dbReference>
<accession>X1V430</accession>